<evidence type="ECO:0000313" key="4">
    <source>
        <dbReference type="Proteomes" id="UP000822688"/>
    </source>
</evidence>
<gene>
    <name evidence="3" type="ORF">KC19_VG065600</name>
</gene>
<evidence type="ECO:0000313" key="3">
    <source>
        <dbReference type="EMBL" id="KAG0572072.1"/>
    </source>
</evidence>
<dbReference type="Pfam" id="PF14303">
    <property type="entry name" value="NAM-associated"/>
    <property type="match status" value="1"/>
</dbReference>
<proteinExistence type="predicted"/>
<dbReference type="AlphaFoldDB" id="A0A8T0HMP3"/>
<comment type="caution">
    <text evidence="3">The sequence shown here is derived from an EMBL/GenBank/DDBJ whole genome shotgun (WGS) entry which is preliminary data.</text>
</comment>
<protein>
    <recommendedName>
        <fullName evidence="2">No apical meristem-associated C-terminal domain-containing protein</fullName>
    </recommendedName>
</protein>
<dbReference type="Proteomes" id="UP000822688">
    <property type="component" value="Chromosome V"/>
</dbReference>
<feature type="compositionally biased region" description="Polar residues" evidence="1">
    <location>
        <begin position="1"/>
        <end position="17"/>
    </location>
</feature>
<evidence type="ECO:0000256" key="1">
    <source>
        <dbReference type="SAM" id="MobiDB-lite"/>
    </source>
</evidence>
<dbReference type="EMBL" id="CM026426">
    <property type="protein sequence ID" value="KAG0572072.1"/>
    <property type="molecule type" value="Genomic_DNA"/>
</dbReference>
<reference evidence="3" key="1">
    <citation type="submission" date="2020-06" db="EMBL/GenBank/DDBJ databases">
        <title>WGS assembly of Ceratodon purpureus strain R40.</title>
        <authorList>
            <person name="Carey S.B."/>
            <person name="Jenkins J."/>
            <person name="Shu S."/>
            <person name="Lovell J.T."/>
            <person name="Sreedasyam A."/>
            <person name="Maumus F."/>
            <person name="Tiley G.P."/>
            <person name="Fernandez-Pozo N."/>
            <person name="Barry K."/>
            <person name="Chen C."/>
            <person name="Wang M."/>
            <person name="Lipzen A."/>
            <person name="Daum C."/>
            <person name="Saski C.A."/>
            <person name="Payton A.C."/>
            <person name="Mcbreen J.C."/>
            <person name="Conrad R.E."/>
            <person name="Kollar L.M."/>
            <person name="Olsson S."/>
            <person name="Huttunen S."/>
            <person name="Landis J.B."/>
            <person name="Wickett N.J."/>
            <person name="Johnson M.G."/>
            <person name="Rensing S.A."/>
            <person name="Grimwood J."/>
            <person name="Schmutz J."/>
            <person name="Mcdaniel S.F."/>
        </authorList>
    </citation>
    <scope>NUCLEOTIDE SEQUENCE</scope>
    <source>
        <strain evidence="3">R40</strain>
    </source>
</reference>
<evidence type="ECO:0000259" key="2">
    <source>
        <dbReference type="Pfam" id="PF14303"/>
    </source>
</evidence>
<sequence>MAGRSRASSQAAPLTTSGAAPGPAAPKPKKGRNFTPEEERQLCRSFLHISQDPCVGNGQRKDAFWERITVHFNDHVTTGSRPARSLESKFHVIRHDVSKFGGCYAQVERLNVSGTNTDNTLEKALDLYKIKAAKNSDFQFLHCWWVLKDSPKWADGAKTTTPAKRARAAEGSDQESYCGDIEALVRGPEAVGSAGADRTFKRPMGNRIAKENHK</sequence>
<organism evidence="3 4">
    <name type="scientific">Ceratodon purpureus</name>
    <name type="common">Fire moss</name>
    <name type="synonym">Dicranum purpureum</name>
    <dbReference type="NCBI Taxonomy" id="3225"/>
    <lineage>
        <taxon>Eukaryota</taxon>
        <taxon>Viridiplantae</taxon>
        <taxon>Streptophyta</taxon>
        <taxon>Embryophyta</taxon>
        <taxon>Bryophyta</taxon>
        <taxon>Bryophytina</taxon>
        <taxon>Bryopsida</taxon>
        <taxon>Dicranidae</taxon>
        <taxon>Pseudoditrichales</taxon>
        <taxon>Ditrichaceae</taxon>
        <taxon>Ceratodon</taxon>
    </lineage>
</organism>
<keyword evidence="4" id="KW-1185">Reference proteome</keyword>
<feature type="domain" description="No apical meristem-associated C-terminal" evidence="2">
    <location>
        <begin position="138"/>
        <end position="214"/>
    </location>
</feature>
<dbReference type="InterPro" id="IPR029466">
    <property type="entry name" value="NAM-associated_C"/>
</dbReference>
<feature type="region of interest" description="Disordered" evidence="1">
    <location>
        <begin position="192"/>
        <end position="214"/>
    </location>
</feature>
<name>A0A8T0HMP3_CERPU</name>
<dbReference type="PANTHER" id="PTHR45125">
    <property type="entry name" value="F21J9.4-RELATED"/>
    <property type="match status" value="1"/>
</dbReference>
<dbReference type="PANTHER" id="PTHR45125:SF3">
    <property type="entry name" value="NO-APICAL-MERISTEM-ASSOCIATED CARBOXY-TERMINAL DOMAIN PROTEIN"/>
    <property type="match status" value="1"/>
</dbReference>
<accession>A0A8T0HMP3</accession>
<feature type="region of interest" description="Disordered" evidence="1">
    <location>
        <begin position="1"/>
        <end position="37"/>
    </location>
</feature>